<reference evidence="2 3" key="1">
    <citation type="submission" date="2018-06" db="EMBL/GenBank/DDBJ databases">
        <title>Genomic Encyclopedia of Archaeal and Bacterial Type Strains, Phase II (KMG-II): from individual species to whole genera.</title>
        <authorList>
            <person name="Goeker M."/>
        </authorList>
    </citation>
    <scope>NUCLEOTIDE SEQUENCE [LARGE SCALE GENOMIC DNA]</scope>
    <source>
        <strain evidence="2 3">DSM 23857</strain>
    </source>
</reference>
<dbReference type="InterPro" id="IPR052044">
    <property type="entry name" value="PKS_Associated_Protein"/>
</dbReference>
<dbReference type="InterPro" id="IPR011051">
    <property type="entry name" value="RmlC_Cupin_sf"/>
</dbReference>
<dbReference type="PANTHER" id="PTHR36114:SF1">
    <property type="entry name" value="16.7 KDA PROTEIN IN WHIE LOCUS"/>
    <property type="match status" value="1"/>
</dbReference>
<name>A0A327QPF7_9BACT</name>
<dbReference type="GO" id="GO:0016853">
    <property type="term" value="F:isomerase activity"/>
    <property type="evidence" value="ECO:0007669"/>
    <property type="project" value="UniProtKB-KW"/>
</dbReference>
<dbReference type="SUPFAM" id="SSF51182">
    <property type="entry name" value="RmlC-like cupins"/>
    <property type="match status" value="1"/>
</dbReference>
<evidence type="ECO:0000313" key="3">
    <source>
        <dbReference type="Proteomes" id="UP000249547"/>
    </source>
</evidence>
<dbReference type="InterPro" id="IPR013096">
    <property type="entry name" value="Cupin_2"/>
</dbReference>
<keyword evidence="2" id="KW-0413">Isomerase</keyword>
<accession>A0A327QPF7</accession>
<evidence type="ECO:0000259" key="1">
    <source>
        <dbReference type="Pfam" id="PF07883"/>
    </source>
</evidence>
<feature type="domain" description="Cupin type-2" evidence="1">
    <location>
        <begin position="36"/>
        <end position="90"/>
    </location>
</feature>
<dbReference type="AlphaFoldDB" id="A0A327QPF7"/>
<dbReference type="CDD" id="cd02226">
    <property type="entry name" value="cupin_YdbB-like"/>
    <property type="match status" value="1"/>
</dbReference>
<gene>
    <name evidence="2" type="ORF">LX64_01596</name>
</gene>
<sequence>MEKVNFEEKFPLFNDYWSPKIVGELNGQLVKFAKFKDEFVWHKHDEEDELFFVLKGTLDIAFRDKTVTLQPNEFMIVPKGVEHKPIAKEEVWVMLFESASTLNTGNTVGELTKRDLDRL</sequence>
<protein>
    <submittedName>
        <fullName evidence="2">Mannose-6-phosphate isomerase-like protein (Cupin superfamily)</fullName>
    </submittedName>
</protein>
<dbReference type="Pfam" id="PF07883">
    <property type="entry name" value="Cupin_2"/>
    <property type="match status" value="1"/>
</dbReference>
<organism evidence="2 3">
    <name type="scientific">Chitinophaga skermanii</name>
    <dbReference type="NCBI Taxonomy" id="331697"/>
    <lineage>
        <taxon>Bacteria</taxon>
        <taxon>Pseudomonadati</taxon>
        <taxon>Bacteroidota</taxon>
        <taxon>Chitinophagia</taxon>
        <taxon>Chitinophagales</taxon>
        <taxon>Chitinophagaceae</taxon>
        <taxon>Chitinophaga</taxon>
    </lineage>
</organism>
<dbReference type="InterPro" id="IPR014710">
    <property type="entry name" value="RmlC-like_jellyroll"/>
</dbReference>
<proteinExistence type="predicted"/>
<dbReference type="RefSeq" id="WP_111597085.1">
    <property type="nucleotide sequence ID" value="NZ_QLLL01000003.1"/>
</dbReference>
<dbReference type="Gene3D" id="2.60.120.10">
    <property type="entry name" value="Jelly Rolls"/>
    <property type="match status" value="1"/>
</dbReference>
<dbReference type="Proteomes" id="UP000249547">
    <property type="component" value="Unassembled WGS sequence"/>
</dbReference>
<keyword evidence="3" id="KW-1185">Reference proteome</keyword>
<dbReference type="EMBL" id="QLLL01000003">
    <property type="protein sequence ID" value="RAJ06469.1"/>
    <property type="molecule type" value="Genomic_DNA"/>
</dbReference>
<comment type="caution">
    <text evidence="2">The sequence shown here is derived from an EMBL/GenBank/DDBJ whole genome shotgun (WGS) entry which is preliminary data.</text>
</comment>
<dbReference type="PANTHER" id="PTHR36114">
    <property type="entry name" value="16.7 KDA PROTEIN IN WHIE LOCUS"/>
    <property type="match status" value="1"/>
</dbReference>
<evidence type="ECO:0000313" key="2">
    <source>
        <dbReference type="EMBL" id="RAJ06469.1"/>
    </source>
</evidence>
<dbReference type="OrthoDB" id="9794183at2"/>